<feature type="transmembrane region" description="Helical" evidence="1">
    <location>
        <begin position="59"/>
        <end position="86"/>
    </location>
</feature>
<reference evidence="2" key="1">
    <citation type="journal article" date="2020" name="Fungal Divers.">
        <title>Resolving the Mortierellaceae phylogeny through synthesis of multi-gene phylogenetics and phylogenomics.</title>
        <authorList>
            <person name="Vandepol N."/>
            <person name="Liber J."/>
            <person name="Desiro A."/>
            <person name="Na H."/>
            <person name="Kennedy M."/>
            <person name="Barry K."/>
            <person name="Grigoriev I.V."/>
            <person name="Miller A.N."/>
            <person name="O'Donnell K."/>
            <person name="Stajich J.E."/>
            <person name="Bonito G."/>
        </authorList>
    </citation>
    <scope>NUCLEOTIDE SEQUENCE</scope>
    <source>
        <strain evidence="2">MES-2147</strain>
    </source>
</reference>
<keyword evidence="1" id="KW-0472">Membrane</keyword>
<dbReference type="EMBL" id="JAAAHW010010001">
    <property type="protein sequence ID" value="KAF9932443.1"/>
    <property type="molecule type" value="Genomic_DNA"/>
</dbReference>
<evidence type="ECO:0000313" key="3">
    <source>
        <dbReference type="Proteomes" id="UP000749646"/>
    </source>
</evidence>
<accession>A0A9P6IK86</accession>
<keyword evidence="3" id="KW-1185">Reference proteome</keyword>
<keyword evidence="1" id="KW-1133">Transmembrane helix</keyword>
<keyword evidence="1" id="KW-0812">Transmembrane</keyword>
<dbReference type="AlphaFoldDB" id="A0A9P6IK86"/>
<evidence type="ECO:0000313" key="2">
    <source>
        <dbReference type="EMBL" id="KAF9932443.1"/>
    </source>
</evidence>
<organism evidence="2 3">
    <name type="scientific">Modicella reniformis</name>
    <dbReference type="NCBI Taxonomy" id="1440133"/>
    <lineage>
        <taxon>Eukaryota</taxon>
        <taxon>Fungi</taxon>
        <taxon>Fungi incertae sedis</taxon>
        <taxon>Mucoromycota</taxon>
        <taxon>Mortierellomycotina</taxon>
        <taxon>Mortierellomycetes</taxon>
        <taxon>Mortierellales</taxon>
        <taxon>Mortierellaceae</taxon>
        <taxon>Modicella</taxon>
    </lineage>
</organism>
<comment type="caution">
    <text evidence="2">The sequence shown here is derived from an EMBL/GenBank/DDBJ whole genome shotgun (WGS) entry which is preliminary data.</text>
</comment>
<proteinExistence type="predicted"/>
<protein>
    <submittedName>
        <fullName evidence="2">Uncharacterized protein</fullName>
    </submittedName>
</protein>
<dbReference type="Proteomes" id="UP000749646">
    <property type="component" value="Unassembled WGS sequence"/>
</dbReference>
<dbReference type="OrthoDB" id="2335499at2759"/>
<feature type="transmembrane region" description="Helical" evidence="1">
    <location>
        <begin position="142"/>
        <end position="160"/>
    </location>
</feature>
<name>A0A9P6IK86_9FUNG</name>
<evidence type="ECO:0000256" key="1">
    <source>
        <dbReference type="SAM" id="Phobius"/>
    </source>
</evidence>
<feature type="transmembrane region" description="Helical" evidence="1">
    <location>
        <begin position="12"/>
        <end position="29"/>
    </location>
</feature>
<sequence>MPRSTFVNQDFFMVVVAVYSATVAFNRWFPDADLVAIEAHPSTYVQTFKNSSDYARLLYAVYLVVDIVRVMALAVLESTAFSFAFIDDVFEPFSYAFMAFSLLIVTKDLLMLGCLHAFPEANEVASLKVAELMPLSVTMEQGLMLAGFLSLGLGLYRWAYAIGRDKRQVIDKEGTKKNQ</sequence>
<feature type="transmembrane region" description="Helical" evidence="1">
    <location>
        <begin position="93"/>
        <end position="118"/>
    </location>
</feature>
<gene>
    <name evidence="2" type="ORF">BGZ65_004471</name>
</gene>